<dbReference type="Gene3D" id="2.60.40.150">
    <property type="entry name" value="C2 domain"/>
    <property type="match status" value="1"/>
</dbReference>
<proteinExistence type="inferred from homology"/>
<dbReference type="Proteomes" id="UP000193380">
    <property type="component" value="Unassembled WGS sequence"/>
</dbReference>
<protein>
    <recommendedName>
        <fullName evidence="2">C2 DOCK-type domain-containing protein</fullName>
    </recommendedName>
</protein>
<dbReference type="STRING" id="8022.A0A060ZH85"/>
<evidence type="ECO:0000313" key="4">
    <source>
        <dbReference type="Proteomes" id="UP000193380"/>
    </source>
</evidence>
<dbReference type="InterPro" id="IPR035892">
    <property type="entry name" value="C2_domain_sf"/>
</dbReference>
<evidence type="ECO:0000313" key="3">
    <source>
        <dbReference type="EMBL" id="CDR00560.1"/>
    </source>
</evidence>
<dbReference type="PANTHER" id="PTHR23317">
    <property type="entry name" value="DEDICATOR OF CYTOKINESIS DOCK"/>
    <property type="match status" value="1"/>
</dbReference>
<dbReference type="InterPro" id="IPR026791">
    <property type="entry name" value="DOCK"/>
</dbReference>
<reference evidence="3" key="1">
    <citation type="journal article" date="2014" name="Nat. Commun.">
        <title>The rainbow trout genome provides novel insights into evolution after whole-genome duplication in vertebrates.</title>
        <authorList>
            <person name="Berthelot C."/>
            <person name="Brunet F."/>
            <person name="Chalopin D."/>
            <person name="Juanchich A."/>
            <person name="Bernard M."/>
            <person name="Noel B."/>
            <person name="Bento P."/>
            <person name="Da Silva C."/>
            <person name="Labadie K."/>
            <person name="Alberti A."/>
            <person name="Aury J.M."/>
            <person name="Louis A."/>
            <person name="Dehais P."/>
            <person name="Bardou P."/>
            <person name="Montfort J."/>
            <person name="Klopp C."/>
            <person name="Cabau C."/>
            <person name="Gaspin C."/>
            <person name="Thorgaard G.H."/>
            <person name="Boussaha M."/>
            <person name="Quillet E."/>
            <person name="Guyomard R."/>
            <person name="Galiana D."/>
            <person name="Bobe J."/>
            <person name="Volff J.N."/>
            <person name="Genet C."/>
            <person name="Wincker P."/>
            <person name="Jaillon O."/>
            <person name="Roest Crollius H."/>
            <person name="Guiguen Y."/>
        </authorList>
    </citation>
    <scope>NUCLEOTIDE SEQUENCE [LARGE SCALE GENOMIC DNA]</scope>
</reference>
<evidence type="ECO:0000256" key="1">
    <source>
        <dbReference type="PROSITE-ProRule" id="PRU00983"/>
    </source>
</evidence>
<dbReference type="EMBL" id="FR958325">
    <property type="protein sequence ID" value="CDR00560.1"/>
    <property type="molecule type" value="Genomic_DNA"/>
</dbReference>
<sequence length="187" mass="21244">MNSRHYTHINSKIIKTSACLPADCVTSSYVPVKPFGDCSQHPATVEVEEFVQDSTKFTQPHRVYKNHVYVYPRHLKYDSQKSFAKARNLAVYVEFRSSDEEVAKPLKCIYGKPGGPVYTTAACSIVLHHSQNPDFYDEVKIELPTQLHEKHHLLFSFYHVTCDINAKTNSKKKEALETPGGEEGEIL</sequence>
<dbReference type="PANTHER" id="PTHR23317:SF71">
    <property type="entry name" value="DEDICATOR OF CYTOKINESIS PROTEIN 10"/>
    <property type="match status" value="1"/>
</dbReference>
<dbReference type="PROSITE" id="PS51650">
    <property type="entry name" value="C2_DOCK"/>
    <property type="match status" value="1"/>
</dbReference>
<dbReference type="AlphaFoldDB" id="A0A060ZH85"/>
<evidence type="ECO:0000259" key="2">
    <source>
        <dbReference type="PROSITE" id="PS51650"/>
    </source>
</evidence>
<dbReference type="InterPro" id="IPR027007">
    <property type="entry name" value="C2_DOCK-type_domain"/>
</dbReference>
<dbReference type="GO" id="GO:0030334">
    <property type="term" value="P:regulation of cell migration"/>
    <property type="evidence" value="ECO:0007669"/>
    <property type="project" value="TreeGrafter"/>
</dbReference>
<gene>
    <name evidence="3" type="ORF">GSONMT00052067001</name>
</gene>
<accession>A0A060ZH85</accession>
<organism evidence="3 4">
    <name type="scientific">Oncorhynchus mykiss</name>
    <name type="common">Rainbow trout</name>
    <name type="synonym">Salmo gairdneri</name>
    <dbReference type="NCBI Taxonomy" id="8022"/>
    <lineage>
        <taxon>Eukaryota</taxon>
        <taxon>Metazoa</taxon>
        <taxon>Chordata</taxon>
        <taxon>Craniata</taxon>
        <taxon>Vertebrata</taxon>
        <taxon>Euteleostomi</taxon>
        <taxon>Actinopterygii</taxon>
        <taxon>Neopterygii</taxon>
        <taxon>Teleostei</taxon>
        <taxon>Protacanthopterygii</taxon>
        <taxon>Salmoniformes</taxon>
        <taxon>Salmonidae</taxon>
        <taxon>Salmoninae</taxon>
        <taxon>Oncorhynchus</taxon>
    </lineage>
</organism>
<name>A0A060ZH85_ONCMY</name>
<comment type="similarity">
    <text evidence="1">Belongs to the DOCK family.</text>
</comment>
<dbReference type="PaxDb" id="8022-A0A060ZH85"/>
<reference evidence="3" key="2">
    <citation type="submission" date="2014-03" db="EMBL/GenBank/DDBJ databases">
        <authorList>
            <person name="Genoscope - CEA"/>
        </authorList>
    </citation>
    <scope>NUCLEOTIDE SEQUENCE</scope>
</reference>
<dbReference type="GO" id="GO:0005085">
    <property type="term" value="F:guanyl-nucleotide exchange factor activity"/>
    <property type="evidence" value="ECO:0007669"/>
    <property type="project" value="InterPro"/>
</dbReference>
<dbReference type="Pfam" id="PF14429">
    <property type="entry name" value="DOCK-C2"/>
    <property type="match status" value="1"/>
</dbReference>
<dbReference type="GO" id="GO:0007264">
    <property type="term" value="P:small GTPase-mediated signal transduction"/>
    <property type="evidence" value="ECO:0007669"/>
    <property type="project" value="InterPro"/>
</dbReference>
<feature type="domain" description="C2 DOCK-type" evidence="2">
    <location>
        <begin position="65"/>
        <end position="187"/>
    </location>
</feature>
<dbReference type="GO" id="GO:0060997">
    <property type="term" value="P:dendritic spine morphogenesis"/>
    <property type="evidence" value="ECO:0007669"/>
    <property type="project" value="TreeGrafter"/>
</dbReference>